<dbReference type="InterPro" id="IPR017907">
    <property type="entry name" value="Znf_RING_CS"/>
</dbReference>
<comment type="caution">
    <text evidence="11">The sequence shown here is derived from an EMBL/GenBank/DDBJ whole genome shotgun (WGS) entry which is preliminary data.</text>
</comment>
<protein>
    <recommendedName>
        <fullName evidence="3">RING-type E3 ubiquitin transferase</fullName>
        <ecNumber evidence="3">2.3.2.27</ecNumber>
    </recommendedName>
</protein>
<feature type="domain" description="RING-type" evidence="10">
    <location>
        <begin position="62"/>
        <end position="102"/>
    </location>
</feature>
<evidence type="ECO:0000256" key="3">
    <source>
        <dbReference type="ARBA" id="ARBA00012483"/>
    </source>
</evidence>
<dbReference type="GO" id="GO:0008270">
    <property type="term" value="F:zinc ion binding"/>
    <property type="evidence" value="ECO:0007669"/>
    <property type="project" value="UniProtKB-KW"/>
</dbReference>
<dbReference type="CDD" id="cd16531">
    <property type="entry name" value="RING-HC_RING1-like"/>
    <property type="match status" value="2"/>
</dbReference>
<dbReference type="GO" id="GO:0031519">
    <property type="term" value="C:PcG protein complex"/>
    <property type="evidence" value="ECO:0007669"/>
    <property type="project" value="TreeGrafter"/>
</dbReference>
<proteinExistence type="predicted"/>
<feature type="domain" description="RING-type" evidence="10">
    <location>
        <begin position="350"/>
        <end position="390"/>
    </location>
</feature>
<dbReference type="Pfam" id="PF13923">
    <property type="entry name" value="zf-C3HC4_2"/>
    <property type="match status" value="2"/>
</dbReference>
<evidence type="ECO:0000256" key="1">
    <source>
        <dbReference type="ARBA" id="ARBA00000900"/>
    </source>
</evidence>
<feature type="compositionally biased region" description="Polar residues" evidence="9">
    <location>
        <begin position="461"/>
        <end position="471"/>
    </location>
</feature>
<gene>
    <name evidence="11" type="ORF">QTG54_000574</name>
</gene>
<dbReference type="PROSITE" id="PS00518">
    <property type="entry name" value="ZF_RING_1"/>
    <property type="match status" value="2"/>
</dbReference>
<dbReference type="PROSITE" id="PS50089">
    <property type="entry name" value="ZF_RING_2"/>
    <property type="match status" value="2"/>
</dbReference>
<organism evidence="11 12">
    <name type="scientific">Skeletonema marinoi</name>
    <dbReference type="NCBI Taxonomy" id="267567"/>
    <lineage>
        <taxon>Eukaryota</taxon>
        <taxon>Sar</taxon>
        <taxon>Stramenopiles</taxon>
        <taxon>Ochrophyta</taxon>
        <taxon>Bacillariophyta</taxon>
        <taxon>Coscinodiscophyceae</taxon>
        <taxon>Thalassiosirophycidae</taxon>
        <taxon>Thalassiosirales</taxon>
        <taxon>Skeletonemataceae</taxon>
        <taxon>Skeletonema</taxon>
        <taxon>Skeletonema marinoi-dohrnii complex</taxon>
    </lineage>
</organism>
<keyword evidence="5" id="KW-0479">Metal-binding</keyword>
<sequence length="578" mass="67257">MSSNQPPSITKFGFNPKSKWEEFIQIPDLTLFDIYREPRTETADPSERVQLPLNMLSSEFHCAVCLGYIKNARCVKECLHRFCDECIDRCIRIGKKECPTCRVHIPSKRSVRPDPAFDKLLQSIYGDVEKVEKYEEEKTLRLNKEKNMNNFTDQSRKLGIRQQSKQRKKHVNVPSSETPSLPYSPSRVLGLEESPLIEFVLRRYPQESKVDRLIKEHIRTSREITVEALKIFLAKKLSFSPPSHLQLTQLKCDSLPLEQKILTVVDENYIVLPDDITLALIRRDICDDPTKEVPPSITKFGFNPKSKWEEFIQIPDLTLFDIYREPRTETADPSERVQLPLNMLSSEFHCAVCLGYIKNARCVKECLHRFCDECIDRCIRIGKKECPTCRVHIPSKRSVRPDPAFDKLLQSIYGDVEKVEKYEEEKTLRLNKEKNMNNFTDQSRKLGIRQQSKQRKKHVNVPSSETPSLPYSPSRVLGLEESPLIEFVLRRYPQESKVDRLIKEHIRTSREITVEALKIFLAKKLSFSPPSHLQILTVVDENYIVLPDDITLALIRRDICDDPTKEVVLHYRILPLKR</sequence>
<evidence type="ECO:0000313" key="11">
    <source>
        <dbReference type="EMBL" id="KAK1748635.1"/>
    </source>
</evidence>
<evidence type="ECO:0000259" key="10">
    <source>
        <dbReference type="PROSITE" id="PS50089"/>
    </source>
</evidence>
<name>A0AAD9DK23_9STRA</name>
<keyword evidence="7" id="KW-0862">Zinc</keyword>
<evidence type="ECO:0000256" key="6">
    <source>
        <dbReference type="ARBA" id="ARBA00022771"/>
    </source>
</evidence>
<dbReference type="PANTHER" id="PTHR46076:SF3">
    <property type="entry name" value="E3 UBIQUITIN-PROTEIN LIGASE RING1"/>
    <property type="match status" value="1"/>
</dbReference>
<evidence type="ECO:0000256" key="5">
    <source>
        <dbReference type="ARBA" id="ARBA00022723"/>
    </source>
</evidence>
<feature type="region of interest" description="Disordered" evidence="9">
    <location>
        <begin position="145"/>
        <end position="186"/>
    </location>
</feature>
<dbReference type="Gene3D" id="3.30.40.10">
    <property type="entry name" value="Zinc/RING finger domain, C3HC4 (zinc finger)"/>
    <property type="match status" value="2"/>
</dbReference>
<evidence type="ECO:0000256" key="7">
    <source>
        <dbReference type="ARBA" id="ARBA00022833"/>
    </source>
</evidence>
<dbReference type="PANTHER" id="PTHR46076">
    <property type="entry name" value="E3 UBIQUITIN-PROTEIN LIGASE RING1 / RING 2 FAMILY MEMBER"/>
    <property type="match status" value="1"/>
</dbReference>
<dbReference type="InterPro" id="IPR001841">
    <property type="entry name" value="Znf_RING"/>
</dbReference>
<evidence type="ECO:0000256" key="8">
    <source>
        <dbReference type="PROSITE-ProRule" id="PRU00175"/>
    </source>
</evidence>
<dbReference type="Gene3D" id="3.10.20.90">
    <property type="entry name" value="Phosphatidylinositol 3-kinase Catalytic Subunit, Chain A, domain 1"/>
    <property type="match status" value="1"/>
</dbReference>
<keyword evidence="6 8" id="KW-0863">Zinc-finger</keyword>
<feature type="region of interest" description="Disordered" evidence="9">
    <location>
        <begin position="440"/>
        <end position="474"/>
    </location>
</feature>
<dbReference type="GO" id="GO:0000151">
    <property type="term" value="C:ubiquitin ligase complex"/>
    <property type="evidence" value="ECO:0007669"/>
    <property type="project" value="InterPro"/>
</dbReference>
<comment type="catalytic activity">
    <reaction evidence="1">
        <text>S-ubiquitinyl-[E2 ubiquitin-conjugating enzyme]-L-cysteine + [acceptor protein]-L-lysine = [E2 ubiquitin-conjugating enzyme]-L-cysteine + N(6)-ubiquitinyl-[acceptor protein]-L-lysine.</text>
        <dbReference type="EC" id="2.3.2.27"/>
    </reaction>
</comment>
<dbReference type="InterPro" id="IPR013083">
    <property type="entry name" value="Znf_RING/FYVE/PHD"/>
</dbReference>
<evidence type="ECO:0000313" key="12">
    <source>
        <dbReference type="Proteomes" id="UP001224775"/>
    </source>
</evidence>
<evidence type="ECO:0000256" key="9">
    <source>
        <dbReference type="SAM" id="MobiDB-lite"/>
    </source>
</evidence>
<dbReference type="Proteomes" id="UP001224775">
    <property type="component" value="Unassembled WGS sequence"/>
</dbReference>
<evidence type="ECO:0000256" key="4">
    <source>
        <dbReference type="ARBA" id="ARBA00022679"/>
    </source>
</evidence>
<comment type="pathway">
    <text evidence="2">Protein modification; protein ubiquitination.</text>
</comment>
<dbReference type="GO" id="GO:0061630">
    <property type="term" value="F:ubiquitin protein ligase activity"/>
    <property type="evidence" value="ECO:0007669"/>
    <property type="project" value="UniProtKB-EC"/>
</dbReference>
<dbReference type="InterPro" id="IPR043540">
    <property type="entry name" value="RING1/RING2"/>
</dbReference>
<accession>A0AAD9DK23</accession>
<dbReference type="SMART" id="SM00184">
    <property type="entry name" value="RING"/>
    <property type="match status" value="2"/>
</dbReference>
<keyword evidence="12" id="KW-1185">Reference proteome</keyword>
<dbReference type="AlphaFoldDB" id="A0AAD9DK23"/>
<feature type="compositionally biased region" description="Polar residues" evidence="9">
    <location>
        <begin position="173"/>
        <end position="183"/>
    </location>
</feature>
<dbReference type="SUPFAM" id="SSF57850">
    <property type="entry name" value="RING/U-box"/>
    <property type="match status" value="2"/>
</dbReference>
<evidence type="ECO:0000256" key="2">
    <source>
        <dbReference type="ARBA" id="ARBA00004906"/>
    </source>
</evidence>
<keyword evidence="4" id="KW-0808">Transferase</keyword>
<dbReference type="EMBL" id="JATAAI010000001">
    <property type="protein sequence ID" value="KAK1748635.1"/>
    <property type="molecule type" value="Genomic_DNA"/>
</dbReference>
<dbReference type="EC" id="2.3.2.27" evidence="3"/>
<dbReference type="GO" id="GO:0003682">
    <property type="term" value="F:chromatin binding"/>
    <property type="evidence" value="ECO:0007669"/>
    <property type="project" value="TreeGrafter"/>
</dbReference>
<reference evidence="11" key="1">
    <citation type="submission" date="2023-06" db="EMBL/GenBank/DDBJ databases">
        <title>Survivors Of The Sea: Transcriptome response of Skeletonema marinoi to long-term dormancy.</title>
        <authorList>
            <person name="Pinder M.I.M."/>
            <person name="Kourtchenko O."/>
            <person name="Robertson E.K."/>
            <person name="Larsson T."/>
            <person name="Maumus F."/>
            <person name="Osuna-Cruz C.M."/>
            <person name="Vancaester E."/>
            <person name="Stenow R."/>
            <person name="Vandepoele K."/>
            <person name="Ploug H."/>
            <person name="Bruchert V."/>
            <person name="Godhe A."/>
            <person name="Topel M."/>
        </authorList>
    </citation>
    <scope>NUCLEOTIDE SEQUENCE</scope>
    <source>
        <strain evidence="11">R05AC</strain>
    </source>
</reference>